<organism evidence="1 2">
    <name type="scientific">Shouchella xiaoxiensis</name>
    <dbReference type="NCBI Taxonomy" id="766895"/>
    <lineage>
        <taxon>Bacteria</taxon>
        <taxon>Bacillati</taxon>
        <taxon>Bacillota</taxon>
        <taxon>Bacilli</taxon>
        <taxon>Bacillales</taxon>
        <taxon>Bacillaceae</taxon>
        <taxon>Shouchella</taxon>
    </lineage>
</organism>
<evidence type="ECO:0000313" key="2">
    <source>
        <dbReference type="Proteomes" id="UP001179280"/>
    </source>
</evidence>
<dbReference type="Pfam" id="PF11518">
    <property type="entry name" value="DUF3221"/>
    <property type="match status" value="1"/>
</dbReference>
<evidence type="ECO:0008006" key="3">
    <source>
        <dbReference type="Google" id="ProtNLM"/>
    </source>
</evidence>
<reference evidence="1" key="1">
    <citation type="submission" date="2021-01" db="EMBL/GenBank/DDBJ databases">
        <title>Genomic Encyclopedia of Type Strains, Phase IV (KMG-IV): sequencing the most valuable type-strain genomes for metagenomic binning, comparative biology and taxonomic classification.</title>
        <authorList>
            <person name="Goeker M."/>
        </authorList>
    </citation>
    <scope>NUCLEOTIDE SEQUENCE</scope>
    <source>
        <strain evidence="1">DSM 21943</strain>
    </source>
</reference>
<dbReference type="Gene3D" id="2.40.50.140">
    <property type="entry name" value="Nucleic acid-binding proteins"/>
    <property type="match status" value="1"/>
</dbReference>
<keyword evidence="2" id="KW-1185">Reference proteome</keyword>
<evidence type="ECO:0000313" key="1">
    <source>
        <dbReference type="EMBL" id="MBM7839850.1"/>
    </source>
</evidence>
<accession>A0ABS2SYL3</accession>
<sequence length="133" mass="15303">MKGTRKKDGSLNYFRLLFLSSIVVLLIRTDALEETSSGYWGIPENHISIEGYVVSKRMNEIWIADQQLTILERINGFFTSNYGKSTVIVMKHAEAQQKHMLSQAKINQKIVVYSENIRESNPPSTLSYYIELK</sequence>
<dbReference type="EMBL" id="JAFBCV010000010">
    <property type="protein sequence ID" value="MBM7839850.1"/>
    <property type="molecule type" value="Genomic_DNA"/>
</dbReference>
<dbReference type="RefSeq" id="WP_204467121.1">
    <property type="nucleotide sequence ID" value="NZ_JAFBCV010000010.1"/>
</dbReference>
<proteinExistence type="predicted"/>
<dbReference type="InterPro" id="IPR021598">
    <property type="entry name" value="DUF3221"/>
</dbReference>
<dbReference type="InterPro" id="IPR012340">
    <property type="entry name" value="NA-bd_OB-fold"/>
</dbReference>
<gene>
    <name evidence="1" type="ORF">JOC54_003130</name>
</gene>
<dbReference type="Proteomes" id="UP001179280">
    <property type="component" value="Unassembled WGS sequence"/>
</dbReference>
<comment type="caution">
    <text evidence="1">The sequence shown here is derived from an EMBL/GenBank/DDBJ whole genome shotgun (WGS) entry which is preliminary data.</text>
</comment>
<name>A0ABS2SYL3_9BACI</name>
<protein>
    <recommendedName>
        <fullName evidence="3">DUF3221 domain-containing protein</fullName>
    </recommendedName>
</protein>